<feature type="region of interest" description="Disordered" evidence="2">
    <location>
        <begin position="370"/>
        <end position="428"/>
    </location>
</feature>
<organism evidence="3 4">
    <name type="scientific">Durio zibethinus</name>
    <name type="common">Durian</name>
    <dbReference type="NCBI Taxonomy" id="66656"/>
    <lineage>
        <taxon>Eukaryota</taxon>
        <taxon>Viridiplantae</taxon>
        <taxon>Streptophyta</taxon>
        <taxon>Embryophyta</taxon>
        <taxon>Tracheophyta</taxon>
        <taxon>Spermatophyta</taxon>
        <taxon>Magnoliopsida</taxon>
        <taxon>eudicotyledons</taxon>
        <taxon>Gunneridae</taxon>
        <taxon>Pentapetalae</taxon>
        <taxon>rosids</taxon>
        <taxon>malvids</taxon>
        <taxon>Malvales</taxon>
        <taxon>Malvaceae</taxon>
        <taxon>Helicteroideae</taxon>
        <taxon>Durio</taxon>
    </lineage>
</organism>
<feature type="compositionally biased region" description="Polar residues" evidence="2">
    <location>
        <begin position="232"/>
        <end position="244"/>
    </location>
</feature>
<dbReference type="OrthoDB" id="990834at2759"/>
<feature type="coiled-coil region" evidence="1">
    <location>
        <begin position="72"/>
        <end position="179"/>
    </location>
</feature>
<accession>A0A6P5YE87</accession>
<dbReference type="GeneID" id="111291337"/>
<dbReference type="RefSeq" id="XP_022738748.1">
    <property type="nucleotide sequence ID" value="XM_022883013.1"/>
</dbReference>
<reference evidence="4" key="1">
    <citation type="submission" date="2025-08" db="UniProtKB">
        <authorList>
            <consortium name="RefSeq"/>
        </authorList>
    </citation>
    <scope>IDENTIFICATION</scope>
    <source>
        <tissue evidence="4">Fruit stalk</tissue>
    </source>
</reference>
<feature type="compositionally biased region" description="Basic and acidic residues" evidence="2">
    <location>
        <begin position="207"/>
        <end position="216"/>
    </location>
</feature>
<dbReference type="PANTHER" id="PTHR34380:SF6">
    <property type="entry name" value="TERNARY COMPLEX FACTOR MIP1 LEUCINE-ZIPPER DOMAIN-CONTAINING PROTEIN"/>
    <property type="match status" value="1"/>
</dbReference>
<dbReference type="KEGG" id="dzi:111291337"/>
<sequence>MANEGSDSPDLVENEDGNIRNWSISRLISFLKSTFRPKDFAKVEAVLVARQDKSKQEIETLKQEKDLFFEKFEEERLEKMSLQDELRKCKKECEEMRSTMSKLREENMVLREREKLAEERCKNLLEEVKRIGEKDKVMIDLRSRNCELECARAKAEGEMEILRKRFEELDKRVLNLETDLPLLRDQEDSKSNGSGGPNGNLENGSVKFDETVKVEEVSVGPSSDSPVRANGHSRNAGNGRPPSQNIVEIVDIDSDDDSAPVEILSEKRMTHPAENSHLVQICVQNETPTLKRKRTSSIDVGESEIGDNDDNTLAGKLKMEKLQEAVCRPDDCPLNHCSTTTISSYSNEVNRGFATPGEGFMFSRQCEQQMESEQQSQNLMTGFPLDGLGFSEEIPVSSDSESGDDSDGVDISLDHSQLAPEAQRENIN</sequence>
<feature type="region of interest" description="Disordered" evidence="2">
    <location>
        <begin position="184"/>
        <end position="244"/>
    </location>
</feature>
<keyword evidence="1" id="KW-0175">Coiled coil</keyword>
<evidence type="ECO:0000256" key="1">
    <source>
        <dbReference type="SAM" id="Coils"/>
    </source>
</evidence>
<protein>
    <submittedName>
        <fullName evidence="4">Uncharacterized protein LOC111291337</fullName>
    </submittedName>
</protein>
<dbReference type="AlphaFoldDB" id="A0A6P5YE87"/>
<evidence type="ECO:0000313" key="3">
    <source>
        <dbReference type="Proteomes" id="UP000515121"/>
    </source>
</evidence>
<evidence type="ECO:0000313" key="4">
    <source>
        <dbReference type="RefSeq" id="XP_022738748.1"/>
    </source>
</evidence>
<dbReference type="Proteomes" id="UP000515121">
    <property type="component" value="Unplaced"/>
</dbReference>
<dbReference type="PANTHER" id="PTHR34380">
    <property type="entry name" value="BNAA03G12380D PROTEIN"/>
    <property type="match status" value="1"/>
</dbReference>
<name>A0A6P5YE87_DURZI</name>
<gene>
    <name evidence="4" type="primary">LOC111291337</name>
</gene>
<proteinExistence type="predicted"/>
<keyword evidence="3" id="KW-1185">Reference proteome</keyword>
<evidence type="ECO:0000256" key="2">
    <source>
        <dbReference type="SAM" id="MobiDB-lite"/>
    </source>
</evidence>